<feature type="region of interest" description="Disordered" evidence="1">
    <location>
        <begin position="236"/>
        <end position="258"/>
    </location>
</feature>
<evidence type="ECO:0000313" key="2">
    <source>
        <dbReference type="EMBL" id="KAF2189118.1"/>
    </source>
</evidence>
<feature type="compositionally biased region" description="Basic residues" evidence="1">
    <location>
        <begin position="173"/>
        <end position="184"/>
    </location>
</feature>
<feature type="compositionally biased region" description="Basic residues" evidence="1">
    <location>
        <begin position="113"/>
        <end position="123"/>
    </location>
</feature>
<evidence type="ECO:0000256" key="1">
    <source>
        <dbReference type="SAM" id="MobiDB-lite"/>
    </source>
</evidence>
<name>A0A6A6EEQ8_9PEZI</name>
<dbReference type="EMBL" id="ML994622">
    <property type="protein sequence ID" value="KAF2189118.1"/>
    <property type="molecule type" value="Genomic_DNA"/>
</dbReference>
<keyword evidence="3" id="KW-1185">Reference proteome</keyword>
<feature type="compositionally biased region" description="Low complexity" evidence="1">
    <location>
        <begin position="201"/>
        <end position="216"/>
    </location>
</feature>
<organism evidence="2 3">
    <name type="scientific">Zopfia rhizophila CBS 207.26</name>
    <dbReference type="NCBI Taxonomy" id="1314779"/>
    <lineage>
        <taxon>Eukaryota</taxon>
        <taxon>Fungi</taxon>
        <taxon>Dikarya</taxon>
        <taxon>Ascomycota</taxon>
        <taxon>Pezizomycotina</taxon>
        <taxon>Dothideomycetes</taxon>
        <taxon>Dothideomycetes incertae sedis</taxon>
        <taxon>Zopfiaceae</taxon>
        <taxon>Zopfia</taxon>
    </lineage>
</organism>
<proteinExistence type="predicted"/>
<protein>
    <submittedName>
        <fullName evidence="2">Uncharacterized protein</fullName>
    </submittedName>
</protein>
<accession>A0A6A6EEQ8</accession>
<dbReference type="OrthoDB" id="191037at2759"/>
<evidence type="ECO:0000313" key="3">
    <source>
        <dbReference type="Proteomes" id="UP000800200"/>
    </source>
</evidence>
<feature type="region of interest" description="Disordered" evidence="1">
    <location>
        <begin position="12"/>
        <end position="40"/>
    </location>
</feature>
<reference evidence="2" key="1">
    <citation type="journal article" date="2020" name="Stud. Mycol.">
        <title>101 Dothideomycetes genomes: a test case for predicting lifestyles and emergence of pathogens.</title>
        <authorList>
            <person name="Haridas S."/>
            <person name="Albert R."/>
            <person name="Binder M."/>
            <person name="Bloem J."/>
            <person name="Labutti K."/>
            <person name="Salamov A."/>
            <person name="Andreopoulos B."/>
            <person name="Baker S."/>
            <person name="Barry K."/>
            <person name="Bills G."/>
            <person name="Bluhm B."/>
            <person name="Cannon C."/>
            <person name="Castanera R."/>
            <person name="Culley D."/>
            <person name="Daum C."/>
            <person name="Ezra D."/>
            <person name="Gonzalez J."/>
            <person name="Henrissat B."/>
            <person name="Kuo A."/>
            <person name="Liang C."/>
            <person name="Lipzen A."/>
            <person name="Lutzoni F."/>
            <person name="Magnuson J."/>
            <person name="Mondo S."/>
            <person name="Nolan M."/>
            <person name="Ohm R."/>
            <person name="Pangilinan J."/>
            <person name="Park H.-J."/>
            <person name="Ramirez L."/>
            <person name="Alfaro M."/>
            <person name="Sun H."/>
            <person name="Tritt A."/>
            <person name="Yoshinaga Y."/>
            <person name="Zwiers L.-H."/>
            <person name="Turgeon B."/>
            <person name="Goodwin S."/>
            <person name="Spatafora J."/>
            <person name="Crous P."/>
            <person name="Grigoriev I."/>
        </authorList>
    </citation>
    <scope>NUCLEOTIDE SEQUENCE</scope>
    <source>
        <strain evidence="2">CBS 207.26</strain>
    </source>
</reference>
<dbReference type="Proteomes" id="UP000800200">
    <property type="component" value="Unassembled WGS sequence"/>
</dbReference>
<sequence length="258" mass="28688">MCHKRVRIKEHDWVGRNPRTPGSRDATTPLQLKGKEVHHRETTRLPPALEELHYLTSYTNLHQVMSSIPNSNLYYHSDKSSPNSPGLQPIRVKATPSPSPPPSTSQNAEPPKRRTRKRERRTRPSQGDGVLMRFMDPDHPDIAERAGQSPLNSASEYETSEAEDEELCEHSFSHNRKGSKRHKASIPSPKSTVIEESNGHSAPRLSPSSSSSAIRSTCGGVSQGLMGIRASIAFWRREGDGKEEEEKMTLGDSANPDN</sequence>
<gene>
    <name evidence="2" type="ORF">K469DRAFT_684367</name>
</gene>
<feature type="region of interest" description="Disordered" evidence="1">
    <location>
        <begin position="75"/>
        <end position="220"/>
    </location>
</feature>
<feature type="compositionally biased region" description="Basic and acidic residues" evidence="1">
    <location>
        <begin position="236"/>
        <end position="249"/>
    </location>
</feature>
<feature type="compositionally biased region" description="Acidic residues" evidence="1">
    <location>
        <begin position="158"/>
        <end position="167"/>
    </location>
</feature>
<feature type="compositionally biased region" description="Basic and acidic residues" evidence="1">
    <location>
        <begin position="135"/>
        <end position="144"/>
    </location>
</feature>
<feature type="compositionally biased region" description="Polar residues" evidence="1">
    <location>
        <begin position="75"/>
        <end position="86"/>
    </location>
</feature>
<dbReference type="AlphaFoldDB" id="A0A6A6EEQ8"/>